<dbReference type="InterPro" id="IPR001307">
    <property type="entry name" value="Thiosulphate_STrfase_CS"/>
</dbReference>
<dbReference type="InterPro" id="IPR050229">
    <property type="entry name" value="GlpE_sulfurtransferase"/>
</dbReference>
<proteinExistence type="predicted"/>
<protein>
    <submittedName>
        <fullName evidence="2">Rhodanese-like domain-containing protein</fullName>
    </submittedName>
</protein>
<name>A0AA47EHD2_9CLOT</name>
<dbReference type="SMART" id="SM00450">
    <property type="entry name" value="RHOD"/>
    <property type="match status" value="1"/>
</dbReference>
<evidence type="ECO:0000313" key="3">
    <source>
        <dbReference type="Proteomes" id="UP001164733"/>
    </source>
</evidence>
<evidence type="ECO:0000259" key="1">
    <source>
        <dbReference type="PROSITE" id="PS50206"/>
    </source>
</evidence>
<organism evidence="2 3">
    <name type="scientific">Clostridium estertheticum</name>
    <dbReference type="NCBI Taxonomy" id="238834"/>
    <lineage>
        <taxon>Bacteria</taxon>
        <taxon>Bacillati</taxon>
        <taxon>Bacillota</taxon>
        <taxon>Clostridia</taxon>
        <taxon>Eubacteriales</taxon>
        <taxon>Clostridiaceae</taxon>
        <taxon>Clostridium</taxon>
    </lineage>
</organism>
<dbReference type="PROSITE" id="PS00380">
    <property type="entry name" value="RHODANESE_1"/>
    <property type="match status" value="1"/>
</dbReference>
<dbReference type="EMBL" id="CP086239">
    <property type="protein sequence ID" value="WAG60238.1"/>
    <property type="molecule type" value="Genomic_DNA"/>
</dbReference>
<evidence type="ECO:0000313" key="2">
    <source>
        <dbReference type="EMBL" id="WAG60238.1"/>
    </source>
</evidence>
<dbReference type="AlphaFoldDB" id="A0AA47EHD2"/>
<dbReference type="InterPro" id="IPR001763">
    <property type="entry name" value="Rhodanese-like_dom"/>
</dbReference>
<dbReference type="Proteomes" id="UP001164733">
    <property type="component" value="Chromosome"/>
</dbReference>
<dbReference type="GO" id="GO:0004792">
    <property type="term" value="F:thiosulfate-cyanide sulfurtransferase activity"/>
    <property type="evidence" value="ECO:0007669"/>
    <property type="project" value="InterPro"/>
</dbReference>
<dbReference type="PANTHER" id="PTHR43031:SF1">
    <property type="entry name" value="PYRIDINE NUCLEOTIDE-DISULPHIDE OXIDOREDUCTASE"/>
    <property type="match status" value="1"/>
</dbReference>
<feature type="domain" description="Rhodanese" evidence="1">
    <location>
        <begin position="21"/>
        <end position="108"/>
    </location>
</feature>
<dbReference type="RefSeq" id="WP_216120849.1">
    <property type="nucleotide sequence ID" value="NZ_CP086239.1"/>
</dbReference>
<accession>A0AA47EHD2</accession>
<dbReference type="CDD" id="cd00158">
    <property type="entry name" value="RHOD"/>
    <property type="match status" value="1"/>
</dbReference>
<reference evidence="2" key="1">
    <citation type="submission" date="2021-11" db="EMBL/GenBank/DDBJ databases">
        <title>Clostridia strains as spoilage organisms.</title>
        <authorList>
            <person name="Wambui J."/>
            <person name="Stevens M.J.A."/>
            <person name="Stephan R."/>
        </authorList>
    </citation>
    <scope>NUCLEOTIDE SEQUENCE</scope>
    <source>
        <strain evidence="2">CF009</strain>
    </source>
</reference>
<dbReference type="PROSITE" id="PS50206">
    <property type="entry name" value="RHODANESE_3"/>
    <property type="match status" value="1"/>
</dbReference>
<dbReference type="Pfam" id="PF00581">
    <property type="entry name" value="Rhodanese"/>
    <property type="match status" value="1"/>
</dbReference>
<dbReference type="PANTHER" id="PTHR43031">
    <property type="entry name" value="FAD-DEPENDENT OXIDOREDUCTASE"/>
    <property type="match status" value="1"/>
</dbReference>
<gene>
    <name evidence="2" type="ORF">LL038_22305</name>
</gene>
<sequence>MFNSSKVKNVSAEEVYKLINDDKEFIIIDVRTKEEYDDGHIPGAKLVPVQILPMKLDELGVYKDKPVLVYCASGGRSPRAVEILVNNDFKNIYHLSRGISSWRYSLSR</sequence>